<protein>
    <submittedName>
        <fullName evidence="1">Uncharacterized protein</fullName>
    </submittedName>
</protein>
<feature type="non-terminal residue" evidence="1">
    <location>
        <position position="149"/>
    </location>
</feature>
<organism evidence="1">
    <name type="scientific">Tanacetum cinerariifolium</name>
    <name type="common">Dalmatian daisy</name>
    <name type="synonym">Chrysanthemum cinerariifolium</name>
    <dbReference type="NCBI Taxonomy" id="118510"/>
    <lineage>
        <taxon>Eukaryota</taxon>
        <taxon>Viridiplantae</taxon>
        <taxon>Streptophyta</taxon>
        <taxon>Embryophyta</taxon>
        <taxon>Tracheophyta</taxon>
        <taxon>Spermatophyta</taxon>
        <taxon>Magnoliopsida</taxon>
        <taxon>eudicotyledons</taxon>
        <taxon>Gunneridae</taxon>
        <taxon>Pentapetalae</taxon>
        <taxon>asterids</taxon>
        <taxon>campanulids</taxon>
        <taxon>Asterales</taxon>
        <taxon>Asteraceae</taxon>
        <taxon>Asteroideae</taxon>
        <taxon>Anthemideae</taxon>
        <taxon>Anthemidinae</taxon>
        <taxon>Tanacetum</taxon>
    </lineage>
</organism>
<evidence type="ECO:0000313" key="1">
    <source>
        <dbReference type="EMBL" id="GFC69501.1"/>
    </source>
</evidence>
<accession>A0A699QL87</accession>
<gene>
    <name evidence="1" type="ORF">Tci_841471</name>
</gene>
<dbReference type="EMBL" id="BKCJ011024845">
    <property type="protein sequence ID" value="GFC69501.1"/>
    <property type="molecule type" value="Genomic_DNA"/>
</dbReference>
<proteinExistence type="predicted"/>
<comment type="caution">
    <text evidence="1">The sequence shown here is derived from an EMBL/GenBank/DDBJ whole genome shotgun (WGS) entry which is preliminary data.</text>
</comment>
<name>A0A699QL87_TANCI</name>
<dbReference type="AlphaFoldDB" id="A0A699QL87"/>
<sequence>MTKADKELLLHFVTRISMYIHPKEASSVVNFITGYEIGTRDECDFTEQLKQLLSDKYKVDYSSDGWTGQIKRLAKRRHSTWLILFRRLTLELIVNDEGDGLDETQQAFLKAMVIGRLEQLMEIGTVGFREYWVEDWLSLCTVKSSWFKQ</sequence>
<reference evidence="1" key="1">
    <citation type="journal article" date="2019" name="Sci. Rep.">
        <title>Draft genome of Tanacetum cinerariifolium, the natural source of mosquito coil.</title>
        <authorList>
            <person name="Yamashiro T."/>
            <person name="Shiraishi A."/>
            <person name="Satake H."/>
            <person name="Nakayama K."/>
        </authorList>
    </citation>
    <scope>NUCLEOTIDE SEQUENCE</scope>
</reference>